<evidence type="ECO:0000256" key="1">
    <source>
        <dbReference type="SAM" id="MobiDB-lite"/>
    </source>
</evidence>
<feature type="region of interest" description="Disordered" evidence="1">
    <location>
        <begin position="1"/>
        <end position="43"/>
    </location>
</feature>
<evidence type="ECO:0000313" key="3">
    <source>
        <dbReference type="Proteomes" id="UP001176941"/>
    </source>
</evidence>
<gene>
    <name evidence="2" type="ORF">MRATA1EN1_LOCUS27931</name>
</gene>
<accession>A0ABN8ZZ24</accession>
<feature type="compositionally biased region" description="Basic and acidic residues" evidence="1">
    <location>
        <begin position="9"/>
        <end position="19"/>
    </location>
</feature>
<evidence type="ECO:0000313" key="2">
    <source>
        <dbReference type="EMBL" id="CAI9178969.1"/>
    </source>
</evidence>
<feature type="region of interest" description="Disordered" evidence="1">
    <location>
        <begin position="77"/>
        <end position="106"/>
    </location>
</feature>
<protein>
    <submittedName>
        <fullName evidence="2">Uncharacterized protein</fullName>
    </submittedName>
</protein>
<reference evidence="2" key="1">
    <citation type="submission" date="2023-04" db="EMBL/GenBank/DDBJ databases">
        <authorList>
            <consortium name="ELIXIR-Norway"/>
        </authorList>
    </citation>
    <scope>NUCLEOTIDE SEQUENCE [LARGE SCALE GENOMIC DNA]</scope>
</reference>
<organism evidence="2 3">
    <name type="scientific">Rangifer tarandus platyrhynchus</name>
    <name type="common">Svalbard reindeer</name>
    <dbReference type="NCBI Taxonomy" id="3082113"/>
    <lineage>
        <taxon>Eukaryota</taxon>
        <taxon>Metazoa</taxon>
        <taxon>Chordata</taxon>
        <taxon>Craniata</taxon>
        <taxon>Vertebrata</taxon>
        <taxon>Euteleostomi</taxon>
        <taxon>Mammalia</taxon>
        <taxon>Eutheria</taxon>
        <taxon>Laurasiatheria</taxon>
        <taxon>Artiodactyla</taxon>
        <taxon>Ruminantia</taxon>
        <taxon>Pecora</taxon>
        <taxon>Cervidae</taxon>
        <taxon>Odocoileinae</taxon>
        <taxon>Rangifer</taxon>
    </lineage>
</organism>
<name>A0ABN8ZZ24_RANTA</name>
<sequence length="106" mass="11794">MLCGRAKRRETDKTSEVSKKKEKYARNTDPPAQHLRPSSHGLTGFTVRLRKGVSGRLELKLTSVGRVDHTQMPPCLRWVSGSHSPPQEVSCSPSPPKKNKPGMFKS</sequence>
<keyword evidence="3" id="KW-1185">Reference proteome</keyword>
<dbReference type="EMBL" id="OX459944">
    <property type="protein sequence ID" value="CAI9178969.1"/>
    <property type="molecule type" value="Genomic_DNA"/>
</dbReference>
<proteinExistence type="predicted"/>
<dbReference type="Proteomes" id="UP001176941">
    <property type="component" value="Chromosome 8"/>
</dbReference>